<evidence type="ECO:0000256" key="3">
    <source>
        <dbReference type="ARBA" id="ARBA00022729"/>
    </source>
</evidence>
<name>A0A9J6ZSS0_9BACT</name>
<dbReference type="InterPro" id="IPR036034">
    <property type="entry name" value="PDZ_sf"/>
</dbReference>
<dbReference type="Gene3D" id="2.40.10.120">
    <property type="match status" value="1"/>
</dbReference>
<evidence type="ECO:0000256" key="6">
    <source>
        <dbReference type="ARBA" id="ARBA00022825"/>
    </source>
</evidence>
<dbReference type="KEGG" id="alkq:M9189_06480"/>
<dbReference type="Pfam" id="PF13365">
    <property type="entry name" value="Trypsin_2"/>
    <property type="match status" value="1"/>
</dbReference>
<evidence type="ECO:0000256" key="2">
    <source>
        <dbReference type="ARBA" id="ARBA00022670"/>
    </source>
</evidence>
<dbReference type="AlphaFoldDB" id="A0A9J6ZSS0"/>
<dbReference type="EC" id="3.4.21.107" evidence="10"/>
<feature type="active site" description="Charge relay system" evidence="7">
    <location>
        <position position="161"/>
    </location>
</feature>
<dbReference type="InterPro" id="IPR001940">
    <property type="entry name" value="Peptidase_S1C"/>
</dbReference>
<dbReference type="NCBIfam" id="TIGR02037">
    <property type="entry name" value="degP_htrA_DO"/>
    <property type="match status" value="1"/>
</dbReference>
<evidence type="ECO:0000256" key="4">
    <source>
        <dbReference type="ARBA" id="ARBA00022737"/>
    </source>
</evidence>
<keyword evidence="4" id="KW-0677">Repeat</keyword>
<dbReference type="RefSeq" id="WP_250725524.1">
    <property type="nucleotide sequence ID" value="NZ_CP098400.1"/>
</dbReference>
<dbReference type="GO" id="GO:0004252">
    <property type="term" value="F:serine-type endopeptidase activity"/>
    <property type="evidence" value="ECO:0007669"/>
    <property type="project" value="InterPro"/>
</dbReference>
<dbReference type="SUPFAM" id="SSF50494">
    <property type="entry name" value="Trypsin-like serine proteases"/>
    <property type="match status" value="1"/>
</dbReference>
<dbReference type="Gene3D" id="2.30.42.10">
    <property type="match status" value="2"/>
</dbReference>
<dbReference type="GO" id="GO:0006508">
    <property type="term" value="P:proteolysis"/>
    <property type="evidence" value="ECO:0007669"/>
    <property type="project" value="UniProtKB-KW"/>
</dbReference>
<feature type="active site" description="Charge relay system" evidence="7">
    <location>
        <position position="131"/>
    </location>
</feature>
<dbReference type="PANTHER" id="PTHR22939">
    <property type="entry name" value="SERINE PROTEASE FAMILY S1C HTRA-RELATED"/>
    <property type="match status" value="1"/>
</dbReference>
<comment type="similarity">
    <text evidence="1">Belongs to the peptidase S1C family.</text>
</comment>
<evidence type="ECO:0000313" key="11">
    <source>
        <dbReference type="Proteomes" id="UP001056426"/>
    </source>
</evidence>
<dbReference type="PANTHER" id="PTHR22939:SF129">
    <property type="entry name" value="SERINE PROTEASE HTRA2, MITOCHONDRIAL"/>
    <property type="match status" value="1"/>
</dbReference>
<feature type="active site" description="Charge relay system" evidence="7">
    <location>
        <position position="237"/>
    </location>
</feature>
<keyword evidence="6" id="KW-0720">Serine protease</keyword>
<reference evidence="10" key="1">
    <citation type="submission" date="2022-05" db="EMBL/GenBank/DDBJ databases">
        <authorList>
            <person name="Sun X."/>
        </authorList>
    </citation>
    <scope>NUCLEOTIDE SEQUENCE</scope>
    <source>
        <strain evidence="10">Ai-910</strain>
    </source>
</reference>
<dbReference type="Pfam" id="PF13180">
    <property type="entry name" value="PDZ_2"/>
    <property type="match status" value="1"/>
</dbReference>
<feature type="binding site" evidence="8">
    <location>
        <position position="161"/>
    </location>
    <ligand>
        <name>substrate</name>
    </ligand>
</feature>
<dbReference type="PROSITE" id="PS50106">
    <property type="entry name" value="PDZ"/>
    <property type="match status" value="1"/>
</dbReference>
<dbReference type="InterPro" id="IPR011782">
    <property type="entry name" value="Pept_S1C_Do"/>
</dbReference>
<feature type="binding site" evidence="8">
    <location>
        <position position="131"/>
    </location>
    <ligand>
        <name>substrate</name>
    </ligand>
</feature>
<keyword evidence="11" id="KW-1185">Reference proteome</keyword>
<evidence type="ECO:0000256" key="8">
    <source>
        <dbReference type="PIRSR" id="PIRSR611782-2"/>
    </source>
</evidence>
<protein>
    <submittedName>
        <fullName evidence="10">Do family serine endopeptidase</fullName>
        <ecNumber evidence="10">3.4.21.107</ecNumber>
    </submittedName>
</protein>
<keyword evidence="5 10" id="KW-0378">Hydrolase</keyword>
<feature type="domain" description="PDZ" evidence="9">
    <location>
        <begin position="281"/>
        <end position="372"/>
    </location>
</feature>
<feature type="binding site" evidence="8">
    <location>
        <begin position="235"/>
        <end position="237"/>
    </location>
    <ligand>
        <name>substrate</name>
    </ligand>
</feature>
<accession>A0A9J6ZSS0</accession>
<dbReference type="SMART" id="SM00228">
    <property type="entry name" value="PDZ"/>
    <property type="match status" value="2"/>
</dbReference>
<gene>
    <name evidence="10" type="ORF">M9189_06480</name>
</gene>
<keyword evidence="2" id="KW-0645">Protease</keyword>
<sequence length="487" mass="52409">MNTKQLLTTFTIAIVSAFLGVLAYSMFFGSEKEQVEVPVYVSPSARFASLPDAPQGNYPDLTYAAEKSIHAVVHVTTKGTTTVPGMSFQDPFLEFFFGPRGSFGEPQQRPVMGAGSGVILSSDGFIVTNNHVIEDASDIQVTLNDKRSFKAVKVGSDPSTDIALLKIDAADLPYLKFGSSDNLKVGEWVLAVGNPFNLTSTVTAGILSAKSRQIQILGQLSIESFLQTDAAVNPGNSGGALVNTNGELVGINTAIASRTGSFTGYSFAVPSSIVEKVVKDLMEYGEVQRGVIGITLGEMTSERAAELKMEKVRGVYINGVIPGSGAEAAGIKDGDVIITVNGEEVNSIPELQEKVSRFRPGDNIQVEVIRDGKRKPFTVKLRNIHGNTELVKTTSKLSKLGATFERVSDAEKNKLRIRNGIKVVKLTSGKFKEAGIKEGYIITQANRVPINSEEDLKKVIEVLNDGLFLTGIYPNGQVSYYAINIQE</sequence>
<keyword evidence="3" id="KW-0732">Signal</keyword>
<proteinExistence type="inferred from homology"/>
<evidence type="ECO:0000259" key="9">
    <source>
        <dbReference type="PROSITE" id="PS50106"/>
    </source>
</evidence>
<dbReference type="Proteomes" id="UP001056426">
    <property type="component" value="Chromosome"/>
</dbReference>
<evidence type="ECO:0000256" key="1">
    <source>
        <dbReference type="ARBA" id="ARBA00010541"/>
    </source>
</evidence>
<reference evidence="10" key="2">
    <citation type="submission" date="2022-06" db="EMBL/GenBank/DDBJ databases">
        <title>Xiashengella guii gen. nov. sp. nov., a bacterium isolated form anaerobic digestion tank.</title>
        <authorList>
            <person name="Huang H."/>
        </authorList>
    </citation>
    <scope>NUCLEOTIDE SEQUENCE</scope>
    <source>
        <strain evidence="10">Ai-910</strain>
    </source>
</reference>
<evidence type="ECO:0000256" key="7">
    <source>
        <dbReference type="PIRSR" id="PIRSR611782-1"/>
    </source>
</evidence>
<evidence type="ECO:0000256" key="5">
    <source>
        <dbReference type="ARBA" id="ARBA00022801"/>
    </source>
</evidence>
<dbReference type="PRINTS" id="PR00834">
    <property type="entry name" value="PROTEASES2C"/>
</dbReference>
<dbReference type="EMBL" id="CP098400">
    <property type="protein sequence ID" value="URW80996.1"/>
    <property type="molecule type" value="Genomic_DNA"/>
</dbReference>
<organism evidence="10 11">
    <name type="scientific">Xiashengella succiniciproducens</name>
    <dbReference type="NCBI Taxonomy" id="2949635"/>
    <lineage>
        <taxon>Bacteria</taxon>
        <taxon>Pseudomonadati</taxon>
        <taxon>Bacteroidota</taxon>
        <taxon>Bacteroidia</taxon>
        <taxon>Marinilabiliales</taxon>
        <taxon>Marinilabiliaceae</taxon>
        <taxon>Xiashengella</taxon>
    </lineage>
</organism>
<dbReference type="InterPro" id="IPR009003">
    <property type="entry name" value="Peptidase_S1_PA"/>
</dbReference>
<dbReference type="SUPFAM" id="SSF50156">
    <property type="entry name" value="PDZ domain-like"/>
    <property type="match status" value="1"/>
</dbReference>
<evidence type="ECO:0000313" key="10">
    <source>
        <dbReference type="EMBL" id="URW80996.1"/>
    </source>
</evidence>
<dbReference type="CDD" id="cd06779">
    <property type="entry name" value="cpPDZ_Deg_HtrA-like"/>
    <property type="match status" value="1"/>
</dbReference>
<dbReference type="InterPro" id="IPR001478">
    <property type="entry name" value="PDZ"/>
</dbReference>